<proteinExistence type="predicted"/>
<evidence type="ECO:0000313" key="2">
    <source>
        <dbReference type="Proteomes" id="UP000253779"/>
    </source>
</evidence>
<accession>A0AAD0VE20</accession>
<dbReference type="Proteomes" id="UP000253779">
    <property type="component" value="Chromosome"/>
</dbReference>
<gene>
    <name evidence="1" type="ORF">DTW94_08715</name>
</gene>
<name>A0AAD0VE20_9ACTN</name>
<dbReference type="AlphaFoldDB" id="A0AAD0VE20"/>
<evidence type="ECO:0000313" key="1">
    <source>
        <dbReference type="EMBL" id="AXI71378.1"/>
    </source>
</evidence>
<sequence>MSKVPPARRCPARTLAALSGSPRYIQYRGDPPPCDRTHRTPPRLPFGQTTLLSTHALVGGFRWRTGVPPWWRRRVGGTGG</sequence>
<dbReference type="EMBL" id="CP030930">
    <property type="protein sequence ID" value="AXI71378.1"/>
    <property type="molecule type" value="Genomic_DNA"/>
</dbReference>
<organism evidence="1 2">
    <name type="scientific">Streptomyces cavourensis</name>
    <dbReference type="NCBI Taxonomy" id="67258"/>
    <lineage>
        <taxon>Bacteria</taxon>
        <taxon>Bacillati</taxon>
        <taxon>Actinomycetota</taxon>
        <taxon>Actinomycetes</taxon>
        <taxon>Kitasatosporales</taxon>
        <taxon>Streptomycetaceae</taxon>
        <taxon>Streptomyces</taxon>
    </lineage>
</organism>
<protein>
    <submittedName>
        <fullName evidence="1">Uncharacterized protein</fullName>
    </submittedName>
</protein>
<reference evidence="1 2" key="1">
    <citation type="submission" date="2018-07" db="EMBL/GenBank/DDBJ databases">
        <title>Complete genome sequence of soil actinomycete Streptomyces cavourensis tj430.</title>
        <authorList>
            <person name="Wang P."/>
            <person name="Huang Y."/>
        </authorList>
    </citation>
    <scope>NUCLEOTIDE SEQUENCE [LARGE SCALE GENOMIC DNA]</scope>
    <source>
        <strain evidence="1 2">TJ430</strain>
    </source>
</reference>